<reference evidence="1 2" key="1">
    <citation type="submission" date="2016-12" db="EMBL/GenBank/DDBJ databases">
        <authorList>
            <person name="Song W.-J."/>
            <person name="Kurnit D.M."/>
        </authorList>
    </citation>
    <scope>NUCLEOTIDE SEQUENCE [LARGE SCALE GENOMIC DNA]</scope>
    <source>
        <strain evidence="1 2">HSG9</strain>
    </source>
</reference>
<evidence type="ECO:0000313" key="1">
    <source>
        <dbReference type="EMBL" id="OQD44282.1"/>
    </source>
</evidence>
<dbReference type="EMBL" id="MTBC01000001">
    <property type="protein sequence ID" value="OQD44282.1"/>
    <property type="molecule type" value="Genomic_DNA"/>
</dbReference>
<dbReference type="Proteomes" id="UP000191680">
    <property type="component" value="Unassembled WGS sequence"/>
</dbReference>
<comment type="caution">
    <text evidence="1">The sequence shown here is derived from an EMBL/GenBank/DDBJ whole genome shotgun (WGS) entry which is preliminary data.</text>
</comment>
<sequence length="198" mass="23363">MHPKSSFNSDLKKEKLLQHFLDIQYQKHLKQYTFKRNNSLKEQLLGVDIYLTHKVTNKQYSVDEKAQLDYINEDLPTFAFELSYLKNGTVKPGWFIDSKKTTDFYGLVTSIYCDEPNKFTSCKYYFVNRVKLIDYLSSRINLKSIERPQKHGISLVPNLFAKKEGYLYLSSKNKIEQPLNLILKLDFLIKNNVARQLF</sequence>
<keyword evidence="2" id="KW-1185">Reference proteome</keyword>
<gene>
    <name evidence="1" type="ORF">BUL40_01640</name>
</gene>
<proteinExistence type="predicted"/>
<accession>A0A1V6LVR4</accession>
<dbReference type="AlphaFoldDB" id="A0A1V6LVR4"/>
<evidence type="ECO:0000313" key="2">
    <source>
        <dbReference type="Proteomes" id="UP000191680"/>
    </source>
</evidence>
<dbReference type="RefSeq" id="WP_080317810.1">
    <property type="nucleotide sequence ID" value="NZ_MTBC01000001.1"/>
</dbReference>
<protein>
    <submittedName>
        <fullName evidence="1">Uncharacterized protein</fullName>
    </submittedName>
</protein>
<name>A0A1V6LVR4_9FLAO</name>
<dbReference type="OrthoDB" id="1245542at2"/>
<organism evidence="1 2">
    <name type="scientific">Croceivirga radicis</name>
    <dbReference type="NCBI Taxonomy" id="1929488"/>
    <lineage>
        <taxon>Bacteria</taxon>
        <taxon>Pseudomonadati</taxon>
        <taxon>Bacteroidota</taxon>
        <taxon>Flavobacteriia</taxon>
        <taxon>Flavobacteriales</taxon>
        <taxon>Flavobacteriaceae</taxon>
        <taxon>Croceivirga</taxon>
    </lineage>
</organism>